<reference evidence="3" key="1">
    <citation type="journal article" date="2019" name="Int. J. Syst. Evol. Microbiol.">
        <title>The Global Catalogue of Microorganisms (GCM) 10K type strain sequencing project: providing services to taxonomists for standard genome sequencing and annotation.</title>
        <authorList>
            <consortium name="The Broad Institute Genomics Platform"/>
            <consortium name="The Broad Institute Genome Sequencing Center for Infectious Disease"/>
            <person name="Wu L."/>
            <person name="Ma J."/>
        </authorList>
    </citation>
    <scope>NUCLEOTIDE SEQUENCE [LARGE SCALE GENOMIC DNA]</scope>
    <source>
        <strain evidence="3">JCM 18424</strain>
    </source>
</reference>
<name>A0ABP9MGF9_9GAMM</name>
<protein>
    <submittedName>
        <fullName evidence="2">NfeD family protein</fullName>
    </submittedName>
</protein>
<sequence>MAFLVNWFTVGIILIILEMLLPGMFLMWFGVSALLVGVITLIISMSINSELILFAITSVLSVITVILIMRKVSPNTQSTITHNLNQARGSEFIGMTFTLDSKVMNNDGKLNIGDTAWLIKGPDAEAGAHIEITHVENNTLIFKIID</sequence>
<evidence type="ECO:0000256" key="1">
    <source>
        <dbReference type="SAM" id="Phobius"/>
    </source>
</evidence>
<keyword evidence="1" id="KW-1133">Transmembrane helix</keyword>
<evidence type="ECO:0000313" key="2">
    <source>
        <dbReference type="EMBL" id="GAA5096241.1"/>
    </source>
</evidence>
<dbReference type="RefSeq" id="WP_077924746.1">
    <property type="nucleotide sequence ID" value="NZ_BAABKE010000002.1"/>
</dbReference>
<accession>A0ABP9MGF9</accession>
<feature type="transmembrane region" description="Helical" evidence="1">
    <location>
        <begin position="12"/>
        <end position="45"/>
    </location>
</feature>
<evidence type="ECO:0000313" key="3">
    <source>
        <dbReference type="Proteomes" id="UP001500631"/>
    </source>
</evidence>
<dbReference type="PANTHER" id="PTHR33507:SF3">
    <property type="entry name" value="INNER MEMBRANE PROTEIN YBBJ"/>
    <property type="match status" value="1"/>
</dbReference>
<proteinExistence type="predicted"/>
<dbReference type="InterPro" id="IPR052165">
    <property type="entry name" value="Membrane_assoc_protease"/>
</dbReference>
<dbReference type="Proteomes" id="UP001500631">
    <property type="component" value="Unassembled WGS sequence"/>
</dbReference>
<keyword evidence="1" id="KW-0812">Transmembrane</keyword>
<feature type="transmembrane region" description="Helical" evidence="1">
    <location>
        <begin position="51"/>
        <end position="69"/>
    </location>
</feature>
<gene>
    <name evidence="2" type="ORF">GCM10023338_06390</name>
</gene>
<dbReference type="PANTHER" id="PTHR33507">
    <property type="entry name" value="INNER MEMBRANE PROTEIN YBBJ"/>
    <property type="match status" value="1"/>
</dbReference>
<keyword evidence="3" id="KW-1185">Reference proteome</keyword>
<dbReference type="EMBL" id="BAABKE010000002">
    <property type="protein sequence ID" value="GAA5096241.1"/>
    <property type="molecule type" value="Genomic_DNA"/>
</dbReference>
<comment type="caution">
    <text evidence="2">The sequence shown here is derived from an EMBL/GenBank/DDBJ whole genome shotgun (WGS) entry which is preliminary data.</text>
</comment>
<organism evidence="2 3">
    <name type="scientific">Wohlfahrtiimonas larvae</name>
    <dbReference type="NCBI Taxonomy" id="1157986"/>
    <lineage>
        <taxon>Bacteria</taxon>
        <taxon>Pseudomonadati</taxon>
        <taxon>Pseudomonadota</taxon>
        <taxon>Gammaproteobacteria</taxon>
        <taxon>Cardiobacteriales</taxon>
        <taxon>Ignatzschineriaceae</taxon>
        <taxon>Wohlfahrtiimonas</taxon>
    </lineage>
</organism>
<keyword evidence="1" id="KW-0472">Membrane</keyword>